<evidence type="ECO:0000313" key="2">
    <source>
        <dbReference type="Proteomes" id="UP000054477"/>
    </source>
</evidence>
<organism evidence="1 2">
    <name type="scientific">Laccaria amethystina LaAM-08-1</name>
    <dbReference type="NCBI Taxonomy" id="1095629"/>
    <lineage>
        <taxon>Eukaryota</taxon>
        <taxon>Fungi</taxon>
        <taxon>Dikarya</taxon>
        <taxon>Basidiomycota</taxon>
        <taxon>Agaricomycotina</taxon>
        <taxon>Agaricomycetes</taxon>
        <taxon>Agaricomycetidae</taxon>
        <taxon>Agaricales</taxon>
        <taxon>Agaricineae</taxon>
        <taxon>Hydnangiaceae</taxon>
        <taxon>Laccaria</taxon>
    </lineage>
</organism>
<feature type="non-terminal residue" evidence="1">
    <location>
        <position position="1"/>
    </location>
</feature>
<protein>
    <submittedName>
        <fullName evidence="1">Uncharacterized protein</fullName>
    </submittedName>
</protein>
<gene>
    <name evidence="1" type="ORF">K443DRAFT_67144</name>
</gene>
<reference evidence="2" key="2">
    <citation type="submission" date="2015-01" db="EMBL/GenBank/DDBJ databases">
        <title>Evolutionary Origins and Diversification of the Mycorrhizal Mutualists.</title>
        <authorList>
            <consortium name="DOE Joint Genome Institute"/>
            <consortium name="Mycorrhizal Genomics Consortium"/>
            <person name="Kohler A."/>
            <person name="Kuo A."/>
            <person name="Nagy L.G."/>
            <person name="Floudas D."/>
            <person name="Copeland A."/>
            <person name="Barry K.W."/>
            <person name="Cichocki N."/>
            <person name="Veneault-Fourrey C."/>
            <person name="LaButti K."/>
            <person name="Lindquist E.A."/>
            <person name="Lipzen A."/>
            <person name="Lundell T."/>
            <person name="Morin E."/>
            <person name="Murat C."/>
            <person name="Riley R."/>
            <person name="Ohm R."/>
            <person name="Sun H."/>
            <person name="Tunlid A."/>
            <person name="Henrissat B."/>
            <person name="Grigoriev I.V."/>
            <person name="Hibbett D.S."/>
            <person name="Martin F."/>
        </authorList>
    </citation>
    <scope>NUCLEOTIDE SEQUENCE [LARGE SCALE GENOMIC DNA]</scope>
    <source>
        <strain evidence="2">LaAM-08-1</strain>
    </source>
</reference>
<dbReference type="OrthoDB" id="3107243at2759"/>
<name>A0A0C9WL93_9AGAR</name>
<keyword evidence="2" id="KW-1185">Reference proteome</keyword>
<reference evidence="1 2" key="1">
    <citation type="submission" date="2014-04" db="EMBL/GenBank/DDBJ databases">
        <authorList>
            <consortium name="DOE Joint Genome Institute"/>
            <person name="Kuo A."/>
            <person name="Kohler A."/>
            <person name="Nagy L.G."/>
            <person name="Floudas D."/>
            <person name="Copeland A."/>
            <person name="Barry K.W."/>
            <person name="Cichocki N."/>
            <person name="Veneault-Fourrey C."/>
            <person name="LaButti K."/>
            <person name="Lindquist E.A."/>
            <person name="Lipzen A."/>
            <person name="Lundell T."/>
            <person name="Morin E."/>
            <person name="Murat C."/>
            <person name="Sun H."/>
            <person name="Tunlid A."/>
            <person name="Henrissat B."/>
            <person name="Grigoriev I.V."/>
            <person name="Hibbett D.S."/>
            <person name="Martin F."/>
            <person name="Nordberg H.P."/>
            <person name="Cantor M.N."/>
            <person name="Hua S.X."/>
        </authorList>
    </citation>
    <scope>NUCLEOTIDE SEQUENCE [LARGE SCALE GENOMIC DNA]</scope>
    <source>
        <strain evidence="1 2">LaAM-08-1</strain>
    </source>
</reference>
<dbReference type="HOGENOM" id="CLU_2967282_0_0_1"/>
<accession>A0A0C9WL93</accession>
<evidence type="ECO:0000313" key="1">
    <source>
        <dbReference type="EMBL" id="KIJ90095.1"/>
    </source>
</evidence>
<proteinExistence type="predicted"/>
<dbReference type="AlphaFoldDB" id="A0A0C9WL93"/>
<feature type="non-terminal residue" evidence="1">
    <location>
        <position position="59"/>
    </location>
</feature>
<dbReference type="Proteomes" id="UP000054477">
    <property type="component" value="Unassembled WGS sequence"/>
</dbReference>
<dbReference type="EMBL" id="KN839291">
    <property type="protein sequence ID" value="KIJ90095.1"/>
    <property type="molecule type" value="Genomic_DNA"/>
</dbReference>
<sequence length="59" mass="6824">ENKTALEKFNMVINMAIRPIDWLVWGVHRLKLGTNCNFDGALPRDKQDNRTILVAAMHF</sequence>